<reference evidence="4 5" key="1">
    <citation type="submission" date="2012-08" db="EMBL/GenBank/DDBJ databases">
        <title>The Genome Sequence of Turicella otitidis ATCC 51513.</title>
        <authorList>
            <consortium name="The Broad Institute Genome Sequencing Platform"/>
            <person name="Earl A."/>
            <person name="Ward D."/>
            <person name="Feldgarden M."/>
            <person name="Gevers D."/>
            <person name="Huys G."/>
            <person name="Walker B."/>
            <person name="Young S.K."/>
            <person name="Zeng Q."/>
            <person name="Gargeya S."/>
            <person name="Fitzgerald M."/>
            <person name="Haas B."/>
            <person name="Abouelleil A."/>
            <person name="Alvarado L."/>
            <person name="Arachchi H.M."/>
            <person name="Berlin A.M."/>
            <person name="Chapman S.B."/>
            <person name="Goldberg J."/>
            <person name="Griggs A."/>
            <person name="Gujja S."/>
            <person name="Hansen M."/>
            <person name="Howarth C."/>
            <person name="Imamovic A."/>
            <person name="Larimer J."/>
            <person name="McCowen C."/>
            <person name="Montmayeur A."/>
            <person name="Murphy C."/>
            <person name="Neiman D."/>
            <person name="Pearson M."/>
            <person name="Priest M."/>
            <person name="Roberts A."/>
            <person name="Saif S."/>
            <person name="Shea T."/>
            <person name="Sisk P."/>
            <person name="Sykes S."/>
            <person name="Wortman J."/>
            <person name="Nusbaum C."/>
            <person name="Birren B."/>
        </authorList>
    </citation>
    <scope>NUCLEOTIDE SEQUENCE [LARGE SCALE GENOMIC DNA]</scope>
    <source>
        <strain evidence="4 5">ATCC 51513</strain>
    </source>
</reference>
<comment type="caution">
    <text evidence="4">The sequence shown here is derived from an EMBL/GenBank/DDBJ whole genome shotgun (WGS) entry which is preliminary data.</text>
</comment>
<keyword evidence="2" id="KW-0812">Transmembrane</keyword>
<name>K0YDZ1_9CORY</name>
<dbReference type="RefSeq" id="WP_004601230.1">
    <property type="nucleotide sequence ID" value="NZ_JH815194.1"/>
</dbReference>
<sequence>MSETYPTEGPRDGSDEQRPWGDREAFLGLTRAQAIVLAVVAAAVIASVALLLWGTDLALKIGLVVALWAVVVPFFLVDRYRRRAADADDELEYLEQSHREEIARLEQRQSPAATGGSGEVSLRAEDRDMLREIRQSLAELRGQLEELRGREFEYEPTALTAHARRLRELDARAGQAAARQPAEHVGRVAGAPTTDAVSGRLSSSGEETEQALSPEVARAIRGEPAPRRGQHRAPDESGADESAARRSRREEPRRDAEEHPSGGRRRADERSQSLSVADLMKNAGRRR</sequence>
<evidence type="ECO:0000256" key="2">
    <source>
        <dbReference type="SAM" id="Phobius"/>
    </source>
</evidence>
<feature type="transmembrane region" description="Helical" evidence="2">
    <location>
        <begin position="59"/>
        <end position="77"/>
    </location>
</feature>
<feature type="compositionally biased region" description="Basic and acidic residues" evidence="1">
    <location>
        <begin position="242"/>
        <end position="271"/>
    </location>
</feature>
<dbReference type="HOGENOM" id="CLU_056332_0_0_11"/>
<keyword evidence="2" id="KW-0472">Membrane</keyword>
<evidence type="ECO:0000313" key="5">
    <source>
        <dbReference type="Proteomes" id="UP000006078"/>
    </source>
</evidence>
<evidence type="ECO:0000256" key="1">
    <source>
        <dbReference type="SAM" id="MobiDB-lite"/>
    </source>
</evidence>
<evidence type="ECO:0000313" key="4">
    <source>
        <dbReference type="EMBL" id="EJZ81732.1"/>
    </source>
</evidence>
<evidence type="ECO:0000259" key="3">
    <source>
        <dbReference type="Pfam" id="PF20570"/>
    </source>
</evidence>
<gene>
    <name evidence="4" type="ORF">HMPREF9719_01340</name>
</gene>
<organism evidence="4 5">
    <name type="scientific">Corynebacterium otitidis ATCC 51513</name>
    <dbReference type="NCBI Taxonomy" id="883169"/>
    <lineage>
        <taxon>Bacteria</taxon>
        <taxon>Bacillati</taxon>
        <taxon>Actinomycetota</taxon>
        <taxon>Actinomycetes</taxon>
        <taxon>Mycobacteriales</taxon>
        <taxon>Corynebacteriaceae</taxon>
        <taxon>Corynebacterium</taxon>
    </lineage>
</organism>
<accession>K0YDZ1</accession>
<feature type="domain" description="DUF6779" evidence="3">
    <location>
        <begin position="59"/>
        <end position="165"/>
    </location>
</feature>
<dbReference type="EMBL" id="AHAE01000065">
    <property type="protein sequence ID" value="EJZ81732.1"/>
    <property type="molecule type" value="Genomic_DNA"/>
</dbReference>
<feature type="region of interest" description="Disordered" evidence="1">
    <location>
        <begin position="172"/>
        <end position="287"/>
    </location>
</feature>
<dbReference type="Proteomes" id="UP000006078">
    <property type="component" value="Unassembled WGS sequence"/>
</dbReference>
<keyword evidence="5" id="KW-1185">Reference proteome</keyword>
<protein>
    <recommendedName>
        <fullName evidence="3">DUF6779 domain-containing protein</fullName>
    </recommendedName>
</protein>
<keyword evidence="2" id="KW-1133">Transmembrane helix</keyword>
<dbReference type="STRING" id="29321.AAV33_08900"/>
<dbReference type="eggNOG" id="ENOG5033Y1Q">
    <property type="taxonomic scope" value="Bacteria"/>
</dbReference>
<feature type="transmembrane region" description="Helical" evidence="2">
    <location>
        <begin position="34"/>
        <end position="53"/>
    </location>
</feature>
<proteinExistence type="predicted"/>
<dbReference type="InterPro" id="IPR046706">
    <property type="entry name" value="DUF6779"/>
</dbReference>
<dbReference type="Pfam" id="PF20570">
    <property type="entry name" value="DUF6779"/>
    <property type="match status" value="1"/>
</dbReference>
<dbReference type="AlphaFoldDB" id="K0YDZ1"/>